<gene>
    <name evidence="1" type="ORF">AVEN_105965-2_1</name>
</gene>
<feature type="non-terminal residue" evidence="1">
    <location>
        <position position="1"/>
    </location>
</feature>
<dbReference type="AlphaFoldDB" id="A0A4Y2DXJ5"/>
<name>A0A4Y2DXJ5_ARAVE</name>
<comment type="caution">
    <text evidence="1">The sequence shown here is derived from an EMBL/GenBank/DDBJ whole genome shotgun (WGS) entry which is preliminary data.</text>
</comment>
<evidence type="ECO:0000313" key="2">
    <source>
        <dbReference type="Proteomes" id="UP000499080"/>
    </source>
</evidence>
<dbReference type="EMBL" id="BGPR01000446">
    <property type="protein sequence ID" value="GBM20736.1"/>
    <property type="molecule type" value="Genomic_DNA"/>
</dbReference>
<evidence type="ECO:0000313" key="1">
    <source>
        <dbReference type="EMBL" id="GBM20736.1"/>
    </source>
</evidence>
<dbReference type="Proteomes" id="UP000499080">
    <property type="component" value="Unassembled WGS sequence"/>
</dbReference>
<sequence length="69" mass="7583">FSQPLLIVYRKAGHSQPLQAKIDLQCKKLVGYPTDTDIHHAICAEWSVRKCLALGLAHLPSKAAAAEFL</sequence>
<accession>A0A4Y2DXJ5</accession>
<organism evidence="1 2">
    <name type="scientific">Araneus ventricosus</name>
    <name type="common">Orbweaver spider</name>
    <name type="synonym">Epeira ventricosa</name>
    <dbReference type="NCBI Taxonomy" id="182803"/>
    <lineage>
        <taxon>Eukaryota</taxon>
        <taxon>Metazoa</taxon>
        <taxon>Ecdysozoa</taxon>
        <taxon>Arthropoda</taxon>
        <taxon>Chelicerata</taxon>
        <taxon>Arachnida</taxon>
        <taxon>Araneae</taxon>
        <taxon>Araneomorphae</taxon>
        <taxon>Entelegynae</taxon>
        <taxon>Araneoidea</taxon>
        <taxon>Araneidae</taxon>
        <taxon>Araneus</taxon>
    </lineage>
</organism>
<proteinExistence type="predicted"/>
<reference evidence="1 2" key="1">
    <citation type="journal article" date="2019" name="Sci. Rep.">
        <title>Orb-weaving spider Araneus ventricosus genome elucidates the spidroin gene catalogue.</title>
        <authorList>
            <person name="Kono N."/>
            <person name="Nakamura H."/>
            <person name="Ohtoshi R."/>
            <person name="Moran D.A.P."/>
            <person name="Shinohara A."/>
            <person name="Yoshida Y."/>
            <person name="Fujiwara M."/>
            <person name="Mori M."/>
            <person name="Tomita M."/>
            <person name="Arakawa K."/>
        </authorList>
    </citation>
    <scope>NUCLEOTIDE SEQUENCE [LARGE SCALE GENOMIC DNA]</scope>
</reference>
<protein>
    <submittedName>
        <fullName evidence="1">Uncharacterized protein</fullName>
    </submittedName>
</protein>
<keyword evidence="2" id="KW-1185">Reference proteome</keyword>